<feature type="compositionally biased region" description="Basic and acidic residues" evidence="1">
    <location>
        <begin position="199"/>
        <end position="209"/>
    </location>
</feature>
<evidence type="ECO:0000259" key="3">
    <source>
        <dbReference type="Pfam" id="PF20149"/>
    </source>
</evidence>
<dbReference type="OrthoDB" id="2535938at2759"/>
<dbReference type="RefSeq" id="XP_007312700.1">
    <property type="nucleotide sequence ID" value="XM_007312638.1"/>
</dbReference>
<keyword evidence="2" id="KW-0472">Membrane</keyword>
<protein>
    <recommendedName>
        <fullName evidence="3">DUF6532 domain-containing protein</fullName>
    </recommendedName>
</protein>
<evidence type="ECO:0000313" key="4">
    <source>
        <dbReference type="EMBL" id="EGO30816.1"/>
    </source>
</evidence>
<dbReference type="Pfam" id="PF20149">
    <property type="entry name" value="DUF6532"/>
    <property type="match status" value="1"/>
</dbReference>
<dbReference type="Proteomes" id="UP000008064">
    <property type="component" value="Unassembled WGS sequence"/>
</dbReference>
<organism>
    <name type="scientific">Serpula lacrymans var. lacrymans (strain S7.9)</name>
    <name type="common">Dry rot fungus</name>
    <dbReference type="NCBI Taxonomy" id="578457"/>
    <lineage>
        <taxon>Eukaryota</taxon>
        <taxon>Fungi</taxon>
        <taxon>Dikarya</taxon>
        <taxon>Basidiomycota</taxon>
        <taxon>Agaricomycotina</taxon>
        <taxon>Agaricomycetes</taxon>
        <taxon>Agaricomycetidae</taxon>
        <taxon>Boletales</taxon>
        <taxon>Coniophorineae</taxon>
        <taxon>Serpulaceae</taxon>
        <taxon>Serpula</taxon>
    </lineage>
</organism>
<keyword evidence="2" id="KW-1133">Transmembrane helix</keyword>
<name>F8NFA2_SERL9</name>
<proteinExistence type="predicted"/>
<feature type="domain" description="DUF6532" evidence="3">
    <location>
        <begin position="488"/>
        <end position="635"/>
    </location>
</feature>
<evidence type="ECO:0000256" key="1">
    <source>
        <dbReference type="SAM" id="MobiDB-lite"/>
    </source>
</evidence>
<feature type="transmembrane region" description="Helical" evidence="2">
    <location>
        <begin position="591"/>
        <end position="610"/>
    </location>
</feature>
<dbReference type="KEGG" id="sla:SERLADRAFT_404822"/>
<evidence type="ECO:0000256" key="2">
    <source>
        <dbReference type="SAM" id="Phobius"/>
    </source>
</evidence>
<dbReference type="EMBL" id="GL945428">
    <property type="protein sequence ID" value="EGO30816.1"/>
    <property type="molecule type" value="Genomic_DNA"/>
</dbReference>
<feature type="region of interest" description="Disordered" evidence="1">
    <location>
        <begin position="191"/>
        <end position="217"/>
    </location>
</feature>
<dbReference type="AlphaFoldDB" id="F8NFA2"/>
<accession>F8NFA2</accession>
<dbReference type="GeneID" id="18812501"/>
<dbReference type="HOGENOM" id="CLU_411123_0_0_1"/>
<dbReference type="InterPro" id="IPR045341">
    <property type="entry name" value="DUF6532"/>
</dbReference>
<dbReference type="Gene3D" id="3.60.130.30">
    <property type="match status" value="1"/>
</dbReference>
<sequence>MSQNSRCWCTQAPAMLGRTANYQEMRLSVSNTKVLVLPKLTTKPHQFPLKFVCTGCLWIFNVFNVFNILYGSSGIDKWEGHLRCQLPVDDKLHAAGDKMSEYAILSLALNSIPDSLSTVSTMQKSPISQQSPANKLFKTGIQLANAQHWVSFYDTTVNASLNPHILLHQLGYELLAPMAFFLPRPYSPPLSDSQDYLEPSERDSEDEHLTVQQKSAKKEKIHDCQANNVWTECEQECAEKGNRVNDIDNLQSQGHKAPSDIPSSMLDRVGCMQTHLPEECQMLEQIVSILPGNHNFPASPFLSLVININVQTKAHCDSKDQEFCLVLPIRTFRGAALVMVETGLVIELNHGDFVIFRLSDFTYLNLHYEAILRGIVRSYSYSDQNACPKLCGLVNFDGRVQSTQAAQKEALEAKCIVMRKRAASYMEKEEEQDLNDIDTVTPSNPPIKKQAIDNASDEEDFQGVLIQKPHIDVDGLILDDQMGKKHRITLDMFPSHLLDLATAGHAVMRLLINASKGRKDLQAKLLEVWSAVAQVQGEIVAKARLMINGAYHISGDMAPAQIKEVARTFNKQKPFSYQIFKIVRYPEHFKGIPLALLAIITTAVFILLSFQIECSLRAYMNGNKATLEFSENFFKTSSSKEKSYLDEENDRRLVPGHFKSGKSSLSRD</sequence>
<reference evidence="4" key="1">
    <citation type="submission" date="2011-04" db="EMBL/GenBank/DDBJ databases">
        <title>Evolution of plant cell wall degrading machinery underlies the functional diversity of forest fungi.</title>
        <authorList>
            <consortium name="US DOE Joint Genome Institute (JGI-PGF)"/>
            <person name="Eastwood D.C."/>
            <person name="Floudas D."/>
            <person name="Binder M."/>
            <person name="Majcherczyk A."/>
            <person name="Schneider P."/>
            <person name="Aerts A."/>
            <person name="Asiegbu F.O."/>
            <person name="Baker S.E."/>
            <person name="Barry K."/>
            <person name="Bendiksby M."/>
            <person name="Blumentritt M."/>
            <person name="Coutinho P.M."/>
            <person name="Cullen D."/>
            <person name="Cullen D."/>
            <person name="Gathman A."/>
            <person name="Goodell B."/>
            <person name="Henrissat B."/>
            <person name="Ihrmark K."/>
            <person name="Kauserud H."/>
            <person name="Kohler A."/>
            <person name="LaButti K."/>
            <person name="Lapidus A."/>
            <person name="Lavin J.L."/>
            <person name="Lee Y.-H."/>
            <person name="Lindquist E."/>
            <person name="Lilly W."/>
            <person name="Lucas S."/>
            <person name="Morin E."/>
            <person name="Murat C."/>
            <person name="Oguiza J.A."/>
            <person name="Park J."/>
            <person name="Pisabarro A.G."/>
            <person name="Riley R."/>
            <person name="Rosling A."/>
            <person name="Salamov A."/>
            <person name="Schmidt O."/>
            <person name="Schmutz J."/>
            <person name="Skrede I."/>
            <person name="Stenlid J."/>
            <person name="Wiebenga A."/>
            <person name="Xie X."/>
            <person name="Kues U."/>
            <person name="Hibbett D.S."/>
            <person name="Hoffmeister D."/>
            <person name="Hogberg N."/>
            <person name="Martin F."/>
            <person name="Grigoriev I.V."/>
            <person name="Watkinson S.C."/>
        </authorList>
    </citation>
    <scope>NUCLEOTIDE SEQUENCE</scope>
    <source>
        <strain evidence="4">S7.9</strain>
    </source>
</reference>
<gene>
    <name evidence="4" type="ORF">SERLADRAFT_404822</name>
</gene>
<keyword evidence="2" id="KW-0812">Transmembrane</keyword>